<dbReference type="InterPro" id="IPR004615">
    <property type="entry name" value="DNA_pol_III_psi"/>
</dbReference>
<dbReference type="Proteomes" id="UP000192408">
    <property type="component" value="Unassembled WGS sequence"/>
</dbReference>
<dbReference type="EMBL" id="FWWV01000001">
    <property type="protein sequence ID" value="SMB78669.1"/>
    <property type="molecule type" value="Genomic_DNA"/>
</dbReference>
<dbReference type="SUPFAM" id="SSF102220">
    <property type="entry name" value="DNA polymerase III psi subunit"/>
    <property type="match status" value="1"/>
</dbReference>
<dbReference type="GO" id="GO:0008408">
    <property type="term" value="F:3'-5' exonuclease activity"/>
    <property type="evidence" value="ECO:0007669"/>
    <property type="project" value="InterPro"/>
</dbReference>
<keyword evidence="1" id="KW-0235">DNA replication</keyword>
<reference evidence="3" key="1">
    <citation type="submission" date="2017-04" db="EMBL/GenBank/DDBJ databases">
        <authorList>
            <person name="Varghese N."/>
            <person name="Submissions S."/>
        </authorList>
    </citation>
    <scope>NUCLEOTIDE SEQUENCE [LARGE SCALE GENOMIC DNA]</scope>
    <source>
        <strain evidence="3">DSM 23072</strain>
    </source>
</reference>
<comment type="function">
    <text evidence="1">Part of the beta sliding clamp loading complex, which hydrolyzes ATP to load the beta clamp onto primed DNA to form the DNA replication pre-initiation complex. DNA polymerase III is a complex, multichain enzyme responsible for most of the replicative synthesis in bacteria. This DNA polymerase also exhibits 3' to 5' exonuclease activity.</text>
</comment>
<dbReference type="AlphaFoldDB" id="A0A1W1UC75"/>
<dbReference type="RefSeq" id="WP_084255432.1">
    <property type="nucleotide sequence ID" value="NZ_FWWV01000001.1"/>
</dbReference>
<accession>A0A1W1UC75</accession>
<dbReference type="InterPro" id="IPR036654">
    <property type="entry name" value="DNA_pol_III_psi_sf"/>
</dbReference>
<evidence type="ECO:0000256" key="1">
    <source>
        <dbReference type="PIRNR" id="PIRNR029225"/>
    </source>
</evidence>
<dbReference type="PIRSF" id="PIRSF029225">
    <property type="entry name" value="DNA_pol_III_psi"/>
    <property type="match status" value="1"/>
</dbReference>
<dbReference type="Gene3D" id="3.40.50.10220">
    <property type="entry name" value="DNA polymerase III, psi subunit"/>
    <property type="match status" value="1"/>
</dbReference>
<keyword evidence="1" id="KW-0808">Transferase</keyword>
<proteinExistence type="predicted"/>
<evidence type="ECO:0000313" key="3">
    <source>
        <dbReference type="Proteomes" id="UP000192408"/>
    </source>
</evidence>
<keyword evidence="1" id="KW-0239">DNA-directed DNA polymerase</keyword>
<name>A0A1W1UC75_9PAST</name>
<keyword evidence="3" id="KW-1185">Reference proteome</keyword>
<organism evidence="2 3">
    <name type="scientific">Pasteurella testudinis DSM 23072</name>
    <dbReference type="NCBI Taxonomy" id="1122938"/>
    <lineage>
        <taxon>Bacteria</taxon>
        <taxon>Pseudomonadati</taxon>
        <taxon>Pseudomonadota</taxon>
        <taxon>Gammaproteobacteria</taxon>
        <taxon>Pasteurellales</taxon>
        <taxon>Pasteurellaceae</taxon>
        <taxon>Pasteurella</taxon>
    </lineage>
</organism>
<protein>
    <recommendedName>
        <fullName evidence="1">DNA polymerase III subunit psi</fullName>
    </recommendedName>
</protein>
<evidence type="ECO:0000313" key="2">
    <source>
        <dbReference type="EMBL" id="SMB78669.1"/>
    </source>
</evidence>
<dbReference type="GO" id="GO:0003887">
    <property type="term" value="F:DNA-directed DNA polymerase activity"/>
    <property type="evidence" value="ECO:0007669"/>
    <property type="project" value="UniProtKB-KW"/>
</dbReference>
<keyword evidence="1" id="KW-0548">Nucleotidyltransferase</keyword>
<gene>
    <name evidence="2" type="ORF">SAMN05660772_00205</name>
</gene>
<sequence length="141" mass="15847">MPLRRTLLLQQMGIEQWILRRPQALKGAAAIAVGEAVKLLIISDDEHLPTALLHDIYRALGIQYENSLILNSEQAARLQLNKPLAVWFVGQNSALSAQQLAALGDNNTLVSAESWQQLKQATAKRRLWQQLQQFQLRDDGL</sequence>
<dbReference type="GO" id="GO:0006260">
    <property type="term" value="P:DNA replication"/>
    <property type="evidence" value="ECO:0007669"/>
    <property type="project" value="UniProtKB-KW"/>
</dbReference>
<dbReference type="STRING" id="1122938.SAMN05660772_00205"/>
<dbReference type="Pfam" id="PF03603">
    <property type="entry name" value="DNA_III_psi"/>
    <property type="match status" value="1"/>
</dbReference>